<dbReference type="KEGG" id="acog:HWD57_19495"/>
<organism evidence="1 2">
    <name type="scientific">Candidatus Accumulibacter cognatus</name>
    <dbReference type="NCBI Taxonomy" id="2954383"/>
    <lineage>
        <taxon>Bacteria</taxon>
        <taxon>Pseudomonadati</taxon>
        <taxon>Pseudomonadota</taxon>
        <taxon>Betaproteobacteria</taxon>
        <taxon>Candidatus Accumulibacter</taxon>
    </lineage>
</organism>
<name>A0A7D5SA81_9PROT</name>
<reference evidence="1 2" key="1">
    <citation type="journal article" date="2019" name="Microbiome">
        <title>Annotated bacterial chromosomes from frame-shift-corrected long-read metagenomic data.</title>
        <authorList>
            <person name="Arumugam K."/>
            <person name="Bagci C."/>
            <person name="Bessarab I."/>
            <person name="Beier S."/>
            <person name="Buchfink B."/>
            <person name="Gorska A."/>
            <person name="Qiu G."/>
            <person name="Huson D.H."/>
            <person name="Williams R.B.H."/>
        </authorList>
    </citation>
    <scope>NUCLEOTIDE SEQUENCE [LARGE SCALE GENOMIC DNA]</scope>
    <source>
        <strain evidence="1">SSA1</strain>
    </source>
</reference>
<dbReference type="Proteomes" id="UP000509684">
    <property type="component" value="Chromosome"/>
</dbReference>
<accession>A0A7D5SA81</accession>
<evidence type="ECO:0000313" key="2">
    <source>
        <dbReference type="Proteomes" id="UP000509684"/>
    </source>
</evidence>
<dbReference type="AlphaFoldDB" id="A0A7D5SA81"/>
<sequence>MKHHLITVSILLVALTLYALGFLGLSSAALITGAAFELWFWVRLIARRAPVSESCAPHNK</sequence>
<proteinExistence type="predicted"/>
<evidence type="ECO:0000313" key="1">
    <source>
        <dbReference type="EMBL" id="QLH51736.1"/>
    </source>
</evidence>
<dbReference type="EMBL" id="CP058708">
    <property type="protein sequence ID" value="QLH51736.1"/>
    <property type="molecule type" value="Genomic_DNA"/>
</dbReference>
<gene>
    <name evidence="1" type="ORF">HWD57_19495</name>
</gene>
<protein>
    <submittedName>
        <fullName evidence="1">Uncharacterized protein</fullName>
    </submittedName>
</protein>